<keyword evidence="2" id="KW-1185">Reference proteome</keyword>
<evidence type="ECO:0000313" key="2">
    <source>
        <dbReference type="Proteomes" id="UP000747399"/>
    </source>
</evidence>
<dbReference type="Proteomes" id="UP000747399">
    <property type="component" value="Unassembled WGS sequence"/>
</dbReference>
<protein>
    <submittedName>
        <fullName evidence="1">Uncharacterized protein</fullName>
    </submittedName>
</protein>
<name>A0A8J4B1M6_9CHLO</name>
<accession>A0A8J4B1M6</accession>
<proteinExistence type="predicted"/>
<evidence type="ECO:0000313" key="1">
    <source>
        <dbReference type="EMBL" id="GIL51980.1"/>
    </source>
</evidence>
<dbReference type="EMBL" id="BNCO01000012">
    <property type="protein sequence ID" value="GIL51980.1"/>
    <property type="molecule type" value="Genomic_DNA"/>
</dbReference>
<gene>
    <name evidence="1" type="ORF">Vafri_7945</name>
</gene>
<dbReference type="AlphaFoldDB" id="A0A8J4B1M6"/>
<organism evidence="1 2">
    <name type="scientific">Volvox africanus</name>
    <dbReference type="NCBI Taxonomy" id="51714"/>
    <lineage>
        <taxon>Eukaryota</taxon>
        <taxon>Viridiplantae</taxon>
        <taxon>Chlorophyta</taxon>
        <taxon>core chlorophytes</taxon>
        <taxon>Chlorophyceae</taxon>
        <taxon>CS clade</taxon>
        <taxon>Chlamydomonadales</taxon>
        <taxon>Volvocaceae</taxon>
        <taxon>Volvox</taxon>
    </lineage>
</organism>
<reference evidence="1" key="1">
    <citation type="journal article" date="2021" name="Proc. Natl. Acad. Sci. U.S.A.">
        <title>Three genomes in the algal genus Volvox reveal the fate of a haploid sex-determining region after a transition to homothallism.</title>
        <authorList>
            <person name="Yamamoto K."/>
            <person name="Hamaji T."/>
            <person name="Kawai-Toyooka H."/>
            <person name="Matsuzaki R."/>
            <person name="Takahashi F."/>
            <person name="Nishimura Y."/>
            <person name="Kawachi M."/>
            <person name="Noguchi H."/>
            <person name="Minakuchi Y."/>
            <person name="Umen J.G."/>
            <person name="Toyoda A."/>
            <person name="Nozaki H."/>
        </authorList>
    </citation>
    <scope>NUCLEOTIDE SEQUENCE</scope>
    <source>
        <strain evidence="1">NIES-3780</strain>
    </source>
</reference>
<sequence>MPVSGFVILPPARVADTGFICLAAEPKGMHARDTCAKPHLWLHAAAPSAAPSAAARPRRSWHHGTLAECALDDPGTVQQCHRLDCPTEVPHQQHRWQAASCGWLMWACGHDPDDETMEGRQYKRNTVVWNWSQPSWRATRAVERGAMALQPTLGLLRRTRVQHP</sequence>
<comment type="caution">
    <text evidence="1">The sequence shown here is derived from an EMBL/GenBank/DDBJ whole genome shotgun (WGS) entry which is preliminary data.</text>
</comment>